<dbReference type="GO" id="GO:0016740">
    <property type="term" value="F:transferase activity"/>
    <property type="evidence" value="ECO:0007669"/>
    <property type="project" value="UniProtKB-KW"/>
</dbReference>
<reference evidence="6" key="1">
    <citation type="submission" date="2022-11" db="EMBL/GenBank/DDBJ databases">
        <authorList>
            <person name="Petersen C."/>
        </authorList>
    </citation>
    <scope>NUCLEOTIDE SEQUENCE</scope>
    <source>
        <strain evidence="6">IBT 21917</strain>
    </source>
</reference>
<comment type="pathway">
    <text evidence="1">Secondary metabolite biosynthesis.</text>
</comment>
<evidence type="ECO:0000256" key="3">
    <source>
        <dbReference type="ARBA" id="ARBA00022691"/>
    </source>
</evidence>
<dbReference type="AlphaFoldDB" id="A0A9W9IK94"/>
<dbReference type="OrthoDB" id="2094832at2759"/>
<comment type="caution">
    <text evidence="6">The sequence shown here is derived from an EMBL/GenBank/DDBJ whole genome shotgun (WGS) entry which is preliminary data.</text>
</comment>
<evidence type="ECO:0000313" key="6">
    <source>
        <dbReference type="EMBL" id="KAJ5179344.1"/>
    </source>
</evidence>
<keyword evidence="2" id="KW-0808">Transferase</keyword>
<evidence type="ECO:0000256" key="1">
    <source>
        <dbReference type="ARBA" id="ARBA00005179"/>
    </source>
</evidence>
<dbReference type="InterPro" id="IPR029063">
    <property type="entry name" value="SAM-dependent_MTases_sf"/>
</dbReference>
<dbReference type="InterPro" id="IPR041698">
    <property type="entry name" value="Methyltransf_25"/>
</dbReference>
<dbReference type="EMBL" id="JAPQKO010000002">
    <property type="protein sequence ID" value="KAJ5179344.1"/>
    <property type="molecule type" value="Genomic_DNA"/>
</dbReference>
<dbReference type="InterPro" id="IPR051654">
    <property type="entry name" value="Meroterpenoid_MTases"/>
</dbReference>
<accession>A0A9W9IK94</accession>
<organism evidence="6 7">
    <name type="scientific">Penicillium capsulatum</name>
    <dbReference type="NCBI Taxonomy" id="69766"/>
    <lineage>
        <taxon>Eukaryota</taxon>
        <taxon>Fungi</taxon>
        <taxon>Dikarya</taxon>
        <taxon>Ascomycota</taxon>
        <taxon>Pezizomycotina</taxon>
        <taxon>Eurotiomycetes</taxon>
        <taxon>Eurotiomycetidae</taxon>
        <taxon>Eurotiales</taxon>
        <taxon>Aspergillaceae</taxon>
        <taxon>Penicillium</taxon>
    </lineage>
</organism>
<sequence length="273" mass="30450">MAATNDPGNADRHQKWFDPDLTEVNPHIRHLLEAYSIIAPKDVVGHVNHIRALGFASNPYPCIGHYRFLNLTLLTHPLYESILTRLKSDPSALYLDLGCCFGQDLRQLVLDGVPSTQLTGLDIEGPLMELGYELFLDEKSLKSRFVVADIFKGEFEMAADVVHCSAFFHLFPLAQQIEAAKMIVRLVRKGGMIVGRQSGSVMPGEVPAIKPGSTSFRHDVSTLAEMWDRVGTETGTKWKVDGQLDQVGIDTSKKNAVEDENSRRLLFTITREE</sequence>
<dbReference type="PANTHER" id="PTHR35897:SF1">
    <property type="entry name" value="METHYLTRANSFERASE AUSD"/>
    <property type="match status" value="1"/>
</dbReference>
<dbReference type="SUPFAM" id="SSF53335">
    <property type="entry name" value="S-adenosyl-L-methionine-dependent methyltransferases"/>
    <property type="match status" value="1"/>
</dbReference>
<proteinExistence type="inferred from homology"/>
<evidence type="ECO:0000259" key="5">
    <source>
        <dbReference type="Pfam" id="PF13649"/>
    </source>
</evidence>
<gene>
    <name evidence="6" type="ORF">N7492_002554</name>
</gene>
<dbReference type="Proteomes" id="UP001146351">
    <property type="component" value="Unassembled WGS sequence"/>
</dbReference>
<evidence type="ECO:0000256" key="2">
    <source>
        <dbReference type="ARBA" id="ARBA00022679"/>
    </source>
</evidence>
<protein>
    <recommendedName>
        <fullName evidence="5">Methyltransferase domain-containing protein</fullName>
    </recommendedName>
</protein>
<dbReference type="Pfam" id="PF13649">
    <property type="entry name" value="Methyltransf_25"/>
    <property type="match status" value="1"/>
</dbReference>
<evidence type="ECO:0000313" key="7">
    <source>
        <dbReference type="Proteomes" id="UP001146351"/>
    </source>
</evidence>
<dbReference type="PANTHER" id="PTHR35897">
    <property type="entry name" value="METHYLTRANSFERASE AUSD"/>
    <property type="match status" value="1"/>
</dbReference>
<name>A0A9W9IK94_9EURO</name>
<keyword evidence="7" id="KW-1185">Reference proteome</keyword>
<keyword evidence="3" id="KW-0949">S-adenosyl-L-methionine</keyword>
<reference evidence="6" key="2">
    <citation type="journal article" date="2023" name="IMA Fungus">
        <title>Comparative genomic study of the Penicillium genus elucidates a diverse pangenome and 15 lateral gene transfer events.</title>
        <authorList>
            <person name="Petersen C."/>
            <person name="Sorensen T."/>
            <person name="Nielsen M.R."/>
            <person name="Sondergaard T.E."/>
            <person name="Sorensen J.L."/>
            <person name="Fitzpatrick D.A."/>
            <person name="Frisvad J.C."/>
            <person name="Nielsen K.L."/>
        </authorList>
    </citation>
    <scope>NUCLEOTIDE SEQUENCE</scope>
    <source>
        <strain evidence="6">IBT 21917</strain>
    </source>
</reference>
<dbReference type="CDD" id="cd02440">
    <property type="entry name" value="AdoMet_MTases"/>
    <property type="match status" value="1"/>
</dbReference>
<feature type="domain" description="Methyltransferase" evidence="5">
    <location>
        <begin position="95"/>
        <end position="191"/>
    </location>
</feature>
<comment type="similarity">
    <text evidence="4">Belongs to the class I-like SAM-binding methyltransferase superfamily.</text>
</comment>
<evidence type="ECO:0000256" key="4">
    <source>
        <dbReference type="ARBA" id="ARBA00038314"/>
    </source>
</evidence>
<dbReference type="Gene3D" id="3.40.50.150">
    <property type="entry name" value="Vaccinia Virus protein VP39"/>
    <property type="match status" value="1"/>
</dbReference>